<dbReference type="AlphaFoldDB" id="Q9TS11"/>
<reference key="1">
    <citation type="journal article" date="1994" name="Biosci. Biotechnol. Biochem.">
        <authorList>
            <person name="Takahara K."/>
            <person name="Hayashi N."/>
            <person name="Fujita-Sagawa K."/>
            <person name="Morishita T."/>
            <person name="Hashimoto Y."/>
            <person name="Noda A."/>
        </authorList>
    </citation>
    <scope>NUCLEOTIDE SEQUENCE</scope>
</reference>
<dbReference type="InterPro" id="IPR037160">
    <property type="entry name" value="DNA_Pol_thumb_sf"/>
</dbReference>
<dbReference type="InterPro" id="IPR029398">
    <property type="entry name" value="PolB_thumb"/>
</dbReference>
<protein>
    <submittedName>
        <fullName>Terminal DEOXYNUCLEOTIDYL transferase LII</fullName>
    </submittedName>
</protein>
<accession>Q9TS11</accession>
<evidence type="ECO:0000259" key="3">
    <source>
        <dbReference type="Pfam" id="PF14791"/>
    </source>
</evidence>
<dbReference type="Gene3D" id="3.30.210.10">
    <property type="entry name" value="DNA polymerase, thumb domain"/>
    <property type="match status" value="1"/>
</dbReference>
<name>Q9TS11_BOVIN</name>
<evidence type="ECO:0000256" key="1">
    <source>
        <dbReference type="ARBA" id="ARBA00022679"/>
    </source>
</evidence>
<dbReference type="InterPro" id="IPR043519">
    <property type="entry name" value="NT_sf"/>
</dbReference>
<sequence length="49" mass="5820">YATHERKMMLDNHALYDKTKCTYVPLCPQRVFLKAESEEEIFAHLGLDY</sequence>
<keyword evidence="2" id="KW-0548">Nucleotidyltransferase</keyword>
<feature type="domain" description="DNA polymerase beta thumb" evidence="3">
    <location>
        <begin position="4"/>
        <end position="49"/>
    </location>
</feature>
<keyword evidence="1" id="KW-0808">Transferase</keyword>
<dbReference type="Pfam" id="PF14791">
    <property type="entry name" value="DNA_pol_B_thumb"/>
    <property type="match status" value="1"/>
</dbReference>
<evidence type="ECO:0000256" key="2">
    <source>
        <dbReference type="ARBA" id="ARBA00022695"/>
    </source>
</evidence>
<dbReference type="SUPFAM" id="SSF81301">
    <property type="entry name" value="Nucleotidyltransferase"/>
    <property type="match status" value="1"/>
</dbReference>
<organism>
    <name type="scientific">Bos taurus</name>
    <name type="common">Bovine</name>
    <dbReference type="NCBI Taxonomy" id="9913"/>
    <lineage>
        <taxon>Eukaryota</taxon>
        <taxon>Metazoa</taxon>
        <taxon>Chordata</taxon>
        <taxon>Craniata</taxon>
        <taxon>Vertebrata</taxon>
        <taxon>Euteleostomi</taxon>
        <taxon>Mammalia</taxon>
        <taxon>Eutheria</taxon>
        <taxon>Laurasiatheria</taxon>
        <taxon>Artiodactyla</taxon>
        <taxon>Ruminantia</taxon>
        <taxon>Pecora</taxon>
        <taxon>Bovidae</taxon>
        <taxon>Bovinae</taxon>
        <taxon>Bos</taxon>
    </lineage>
</organism>
<proteinExistence type="predicted"/>
<dbReference type="GO" id="GO:0016779">
    <property type="term" value="F:nucleotidyltransferase activity"/>
    <property type="evidence" value="ECO:0007669"/>
    <property type="project" value="UniProtKB-KW"/>
</dbReference>